<evidence type="ECO:0000256" key="1">
    <source>
        <dbReference type="SAM" id="MobiDB-lite"/>
    </source>
</evidence>
<reference evidence="2 3" key="1">
    <citation type="submission" date="2018-11" db="EMBL/GenBank/DDBJ databases">
        <title>Genome sequence and assembly of Colletotrichum spinosum.</title>
        <authorList>
            <person name="Gan P."/>
            <person name="Shirasu K."/>
        </authorList>
    </citation>
    <scope>NUCLEOTIDE SEQUENCE [LARGE SCALE GENOMIC DNA]</scope>
    <source>
        <strain evidence="2 3">CBS 515.97</strain>
    </source>
</reference>
<dbReference type="AlphaFoldDB" id="A0A4R8PTV9"/>
<feature type="region of interest" description="Disordered" evidence="1">
    <location>
        <begin position="1"/>
        <end position="20"/>
    </location>
</feature>
<feature type="compositionally biased region" description="Low complexity" evidence="1">
    <location>
        <begin position="1"/>
        <end position="17"/>
    </location>
</feature>
<evidence type="ECO:0000313" key="2">
    <source>
        <dbReference type="EMBL" id="TDZ12763.1"/>
    </source>
</evidence>
<proteinExistence type="predicted"/>
<protein>
    <submittedName>
        <fullName evidence="2">Uncharacterized protein</fullName>
    </submittedName>
</protein>
<organism evidence="2 3">
    <name type="scientific">Colletotrichum spinosum</name>
    <dbReference type="NCBI Taxonomy" id="1347390"/>
    <lineage>
        <taxon>Eukaryota</taxon>
        <taxon>Fungi</taxon>
        <taxon>Dikarya</taxon>
        <taxon>Ascomycota</taxon>
        <taxon>Pezizomycotina</taxon>
        <taxon>Sordariomycetes</taxon>
        <taxon>Hypocreomycetidae</taxon>
        <taxon>Glomerellales</taxon>
        <taxon>Glomerellaceae</taxon>
        <taxon>Colletotrichum</taxon>
        <taxon>Colletotrichum orbiculare species complex</taxon>
    </lineage>
</organism>
<name>A0A4R8PTV9_9PEZI</name>
<dbReference type="Proteomes" id="UP000295083">
    <property type="component" value="Unassembled WGS sequence"/>
</dbReference>
<accession>A0A4R8PTV9</accession>
<gene>
    <name evidence="2" type="ORF">C8035_v000334</name>
</gene>
<sequence>MFVSSRHASSSSSSSSSRCGVLVCEMPRKTDWQYLTDGGKVMLEHQTGGTNKLKSKEREPASKRIASLRNPSDPSKLTS</sequence>
<feature type="compositionally biased region" description="Polar residues" evidence="1">
    <location>
        <begin position="69"/>
        <end position="79"/>
    </location>
</feature>
<evidence type="ECO:0000313" key="3">
    <source>
        <dbReference type="Proteomes" id="UP000295083"/>
    </source>
</evidence>
<dbReference type="EMBL" id="QAPG01010715">
    <property type="protein sequence ID" value="TDZ12763.1"/>
    <property type="molecule type" value="Genomic_DNA"/>
</dbReference>
<feature type="region of interest" description="Disordered" evidence="1">
    <location>
        <begin position="45"/>
        <end position="79"/>
    </location>
</feature>
<comment type="caution">
    <text evidence="2">The sequence shown here is derived from an EMBL/GenBank/DDBJ whole genome shotgun (WGS) entry which is preliminary data.</text>
</comment>
<keyword evidence="3" id="KW-1185">Reference proteome</keyword>